<gene>
    <name evidence="6" type="primary">wecB</name>
    <name evidence="6" type="ORF">ACFSVN_07165</name>
</gene>
<feature type="domain" description="UDP-N-acetylglucosamine 2-epimerase" evidence="5">
    <location>
        <begin position="25"/>
        <end position="361"/>
    </location>
</feature>
<dbReference type="EC" id="5.1.3.14" evidence="3"/>
<dbReference type="EMBL" id="JBHULI010000024">
    <property type="protein sequence ID" value="MFD2532221.1"/>
    <property type="molecule type" value="Genomic_DNA"/>
</dbReference>
<organism evidence="6 7">
    <name type="scientific">Gracilimonas halophila</name>
    <dbReference type="NCBI Taxonomy" id="1834464"/>
    <lineage>
        <taxon>Bacteria</taxon>
        <taxon>Pseudomonadati</taxon>
        <taxon>Balneolota</taxon>
        <taxon>Balneolia</taxon>
        <taxon>Balneolales</taxon>
        <taxon>Balneolaceae</taxon>
        <taxon>Gracilimonas</taxon>
    </lineage>
</organism>
<dbReference type="SUPFAM" id="SSF53756">
    <property type="entry name" value="UDP-Glycosyltransferase/glycogen phosphorylase"/>
    <property type="match status" value="1"/>
</dbReference>
<accession>A0ABW5JHK1</accession>
<evidence type="ECO:0000256" key="3">
    <source>
        <dbReference type="ARBA" id="ARBA00038858"/>
    </source>
</evidence>
<evidence type="ECO:0000259" key="5">
    <source>
        <dbReference type="Pfam" id="PF02350"/>
    </source>
</evidence>
<evidence type="ECO:0000313" key="7">
    <source>
        <dbReference type="Proteomes" id="UP001597460"/>
    </source>
</evidence>
<protein>
    <recommendedName>
        <fullName evidence="3">UDP-N-acetylglucosamine 2-epimerase (non-hydrolyzing)</fullName>
        <ecNumber evidence="3">5.1.3.14</ecNumber>
    </recommendedName>
</protein>
<dbReference type="InterPro" id="IPR029767">
    <property type="entry name" value="WecB-like"/>
</dbReference>
<dbReference type="CDD" id="cd03786">
    <property type="entry name" value="GTB_UDP-GlcNAc_2-Epimerase"/>
    <property type="match status" value="1"/>
</dbReference>
<dbReference type="NCBIfam" id="TIGR00236">
    <property type="entry name" value="wecB"/>
    <property type="match status" value="1"/>
</dbReference>
<name>A0ABW5JHK1_9BACT</name>
<dbReference type="Gene3D" id="3.40.50.2000">
    <property type="entry name" value="Glycogen Phosphorylase B"/>
    <property type="match status" value="2"/>
</dbReference>
<comment type="similarity">
    <text evidence="2 4">Belongs to the UDP-N-acetylglucosamine 2-epimerase family.</text>
</comment>
<keyword evidence="7" id="KW-1185">Reference proteome</keyword>
<dbReference type="Proteomes" id="UP001597460">
    <property type="component" value="Unassembled WGS sequence"/>
</dbReference>
<evidence type="ECO:0000313" key="6">
    <source>
        <dbReference type="EMBL" id="MFD2532221.1"/>
    </source>
</evidence>
<evidence type="ECO:0000256" key="2">
    <source>
        <dbReference type="ARBA" id="ARBA00038209"/>
    </source>
</evidence>
<reference evidence="7" key="1">
    <citation type="journal article" date="2019" name="Int. J. Syst. Evol. Microbiol.">
        <title>The Global Catalogue of Microorganisms (GCM) 10K type strain sequencing project: providing services to taxonomists for standard genome sequencing and annotation.</title>
        <authorList>
            <consortium name="The Broad Institute Genomics Platform"/>
            <consortium name="The Broad Institute Genome Sequencing Center for Infectious Disease"/>
            <person name="Wu L."/>
            <person name="Ma J."/>
        </authorList>
    </citation>
    <scope>NUCLEOTIDE SEQUENCE [LARGE SCALE GENOMIC DNA]</scope>
    <source>
        <strain evidence="7">KCTC 52042</strain>
    </source>
</reference>
<evidence type="ECO:0000256" key="4">
    <source>
        <dbReference type="RuleBase" id="RU003513"/>
    </source>
</evidence>
<dbReference type="PANTHER" id="PTHR43174">
    <property type="entry name" value="UDP-N-ACETYLGLUCOSAMINE 2-EPIMERASE"/>
    <property type="match status" value="1"/>
</dbReference>
<keyword evidence="1 4" id="KW-0413">Isomerase</keyword>
<sequence length="364" mass="40758">MKKLLIAFGTRPEIIKLAPVILELRDSYELKLLHTGQHREIADPMLSLFGISPDVDLEIMKTNQDLFSLTSDLLPKLSKVLDEYQPEHVMVQGDTSTSFLTALAAFYKRIPVSHVEAGLRSYDKYSPFPEEMNRRQISQIAQLHFAPTAINRNALVKEGISKEKIFVTGNTVIDALNMIIGSDDFSKSSPSILSEIEKDEKLILLTAHRRENHGAPLIQIFKAVEELLATQPDLKVIFPIHPNPNVKAALDKSRLNNTRMIQTHPMEYLPFLHVLKRADLILTDSGGIQEEATVLGKPVLILRNETERRELIEAGLGEIVGTDISKIVSRSKALLESTINHSTLNIFGDGKAAEKIHEILKDQL</sequence>
<dbReference type="RefSeq" id="WP_390300475.1">
    <property type="nucleotide sequence ID" value="NZ_JBHULI010000024.1"/>
</dbReference>
<comment type="caution">
    <text evidence="6">The sequence shown here is derived from an EMBL/GenBank/DDBJ whole genome shotgun (WGS) entry which is preliminary data.</text>
</comment>
<dbReference type="PANTHER" id="PTHR43174:SF2">
    <property type="entry name" value="UDP-N-ACETYLGLUCOSAMINE 2-EPIMERASE"/>
    <property type="match status" value="1"/>
</dbReference>
<dbReference type="GO" id="GO:0008761">
    <property type="term" value="F:UDP-N-acetylglucosamine 2-epimerase activity"/>
    <property type="evidence" value="ECO:0007669"/>
    <property type="project" value="UniProtKB-EC"/>
</dbReference>
<dbReference type="Pfam" id="PF02350">
    <property type="entry name" value="Epimerase_2"/>
    <property type="match status" value="1"/>
</dbReference>
<proteinExistence type="inferred from homology"/>
<dbReference type="InterPro" id="IPR003331">
    <property type="entry name" value="UDP_GlcNAc_Epimerase_2_dom"/>
</dbReference>
<evidence type="ECO:0000256" key="1">
    <source>
        <dbReference type="ARBA" id="ARBA00023235"/>
    </source>
</evidence>